<comment type="caution">
    <text evidence="5">The sequence shown here is derived from an EMBL/GenBank/DDBJ whole genome shotgun (WGS) entry which is preliminary data.</text>
</comment>
<dbReference type="PRINTS" id="PR01727">
    <property type="entry name" value="DNABINDINGHU"/>
</dbReference>
<evidence type="ECO:0000256" key="4">
    <source>
        <dbReference type="RuleBase" id="RU003939"/>
    </source>
</evidence>
<evidence type="ECO:0000313" key="5">
    <source>
        <dbReference type="EMBL" id="NGP75678.1"/>
    </source>
</evidence>
<organism evidence="5 6">
    <name type="scientific">Halalkalibaculum roseum</name>
    <dbReference type="NCBI Taxonomy" id="2709311"/>
    <lineage>
        <taxon>Bacteria</taxon>
        <taxon>Pseudomonadati</taxon>
        <taxon>Balneolota</taxon>
        <taxon>Balneolia</taxon>
        <taxon>Balneolales</taxon>
        <taxon>Balneolaceae</taxon>
        <taxon>Halalkalibaculum</taxon>
    </lineage>
</organism>
<dbReference type="InterPro" id="IPR010992">
    <property type="entry name" value="IHF-like_DNA-bd_dom_sf"/>
</dbReference>
<dbReference type="AlphaFoldDB" id="A0A6M1SU88"/>
<dbReference type="InterPro" id="IPR000119">
    <property type="entry name" value="Hist_DNA-bd"/>
</dbReference>
<keyword evidence="6" id="KW-1185">Reference proteome</keyword>
<evidence type="ECO:0000256" key="2">
    <source>
        <dbReference type="ARBA" id="ARBA00023067"/>
    </source>
</evidence>
<proteinExistence type="inferred from homology"/>
<protein>
    <submittedName>
        <fullName evidence="5">Integration host factor subunit beta</fullName>
    </submittedName>
</protein>
<dbReference type="GO" id="GO:0005829">
    <property type="term" value="C:cytosol"/>
    <property type="evidence" value="ECO:0007669"/>
    <property type="project" value="TreeGrafter"/>
</dbReference>
<dbReference type="SUPFAM" id="SSF47729">
    <property type="entry name" value="IHF-like DNA-binding proteins"/>
    <property type="match status" value="1"/>
</dbReference>
<dbReference type="PANTHER" id="PTHR33175">
    <property type="entry name" value="DNA-BINDING PROTEIN HU"/>
    <property type="match status" value="1"/>
</dbReference>
<dbReference type="CDD" id="cd13836">
    <property type="entry name" value="IHF_B"/>
    <property type="match status" value="1"/>
</dbReference>
<dbReference type="RefSeq" id="WP_165139194.1">
    <property type="nucleotide sequence ID" value="NZ_JAALLT010000001.1"/>
</dbReference>
<evidence type="ECO:0000313" key="6">
    <source>
        <dbReference type="Proteomes" id="UP000473278"/>
    </source>
</evidence>
<accession>A0A6M1SU88</accession>
<dbReference type="GO" id="GO:0030527">
    <property type="term" value="F:structural constituent of chromatin"/>
    <property type="evidence" value="ECO:0007669"/>
    <property type="project" value="InterPro"/>
</dbReference>
<dbReference type="GO" id="GO:0003677">
    <property type="term" value="F:DNA binding"/>
    <property type="evidence" value="ECO:0007669"/>
    <property type="project" value="UniProtKB-KW"/>
</dbReference>
<reference evidence="5 6" key="1">
    <citation type="submission" date="2020-02" db="EMBL/GenBank/DDBJ databases">
        <title>Balneolaceae bacterium YR4-1, complete genome.</title>
        <authorList>
            <person name="Li Y."/>
            <person name="Wu S."/>
        </authorList>
    </citation>
    <scope>NUCLEOTIDE SEQUENCE [LARGE SCALE GENOMIC DNA]</scope>
    <source>
        <strain evidence="5 6">YR4-1</strain>
    </source>
</reference>
<dbReference type="Proteomes" id="UP000473278">
    <property type="component" value="Unassembled WGS sequence"/>
</dbReference>
<comment type="similarity">
    <text evidence="1 4">Belongs to the bacterial histone-like protein family.</text>
</comment>
<dbReference type="Gene3D" id="4.10.520.10">
    <property type="entry name" value="IHF-like DNA-binding proteins"/>
    <property type="match status" value="1"/>
</dbReference>
<dbReference type="EMBL" id="JAALLT010000001">
    <property type="protein sequence ID" value="NGP75678.1"/>
    <property type="molecule type" value="Genomic_DNA"/>
</dbReference>
<dbReference type="PANTHER" id="PTHR33175:SF3">
    <property type="entry name" value="DNA-BINDING PROTEIN HU-BETA"/>
    <property type="match status" value="1"/>
</dbReference>
<evidence type="ECO:0000256" key="1">
    <source>
        <dbReference type="ARBA" id="ARBA00010529"/>
    </source>
</evidence>
<dbReference type="GO" id="GO:0030261">
    <property type="term" value="P:chromosome condensation"/>
    <property type="evidence" value="ECO:0007669"/>
    <property type="project" value="UniProtKB-KW"/>
</dbReference>
<keyword evidence="3" id="KW-0238">DNA-binding</keyword>
<dbReference type="Pfam" id="PF00216">
    <property type="entry name" value="Bac_DNA_binding"/>
    <property type="match status" value="1"/>
</dbReference>
<keyword evidence="2" id="KW-0226">DNA condensation</keyword>
<gene>
    <name evidence="5" type="ORF">G3570_03480</name>
</gene>
<dbReference type="SMART" id="SM00411">
    <property type="entry name" value="BHL"/>
    <property type="match status" value="1"/>
</dbReference>
<sequence>MITYTKRDLVRRVAEDMDEPMVQAEPWVDAVLVAIRETMMDADPTCRIELRDFGVFEVKKTKAKPRARNPKTNEEIYVPAHRKTHFKPSKLLKEFLRTPLEELEEQEG</sequence>
<name>A0A6M1SU88_9BACT</name>
<evidence type="ECO:0000256" key="3">
    <source>
        <dbReference type="ARBA" id="ARBA00023125"/>
    </source>
</evidence>